<organism evidence="19 20">
    <name type="scientific">Candidatus Magasanikbacteria bacterium RIFOXYC2_FULL_42_28</name>
    <dbReference type="NCBI Taxonomy" id="1798704"/>
    <lineage>
        <taxon>Bacteria</taxon>
        <taxon>Candidatus Magasanikiibacteriota</taxon>
    </lineage>
</organism>
<dbReference type="GO" id="GO:0034039">
    <property type="term" value="F:8-oxo-7,8-dihydroguanine DNA N-glycosylase activity"/>
    <property type="evidence" value="ECO:0007669"/>
    <property type="project" value="TreeGrafter"/>
</dbReference>
<proteinExistence type="inferred from homology"/>
<dbReference type="GO" id="GO:0006284">
    <property type="term" value="P:base-excision repair"/>
    <property type="evidence" value="ECO:0007669"/>
    <property type="project" value="InterPro"/>
</dbReference>
<dbReference type="InterPro" id="IPR010663">
    <property type="entry name" value="Znf_FPG/IleRS"/>
</dbReference>
<evidence type="ECO:0000259" key="18">
    <source>
        <dbReference type="PROSITE" id="PS51068"/>
    </source>
</evidence>
<dbReference type="PANTHER" id="PTHR22993">
    <property type="entry name" value="FORMAMIDOPYRIMIDINE-DNA GLYCOSYLASE"/>
    <property type="match status" value="1"/>
</dbReference>
<dbReference type="SMART" id="SM01232">
    <property type="entry name" value="H2TH"/>
    <property type="match status" value="1"/>
</dbReference>
<keyword evidence="9" id="KW-0862">Zinc</keyword>
<dbReference type="Pfam" id="PF01149">
    <property type="entry name" value="Fapy_DNA_glyco"/>
    <property type="match status" value="1"/>
</dbReference>
<keyword evidence="5" id="KW-0479">Metal-binding</keyword>
<accession>A0A1F6NUH1</accession>
<dbReference type="Gene3D" id="3.20.190.10">
    <property type="entry name" value="MutM-like, N-terminal"/>
    <property type="match status" value="1"/>
</dbReference>
<keyword evidence="10" id="KW-0238">DNA-binding</keyword>
<evidence type="ECO:0000256" key="2">
    <source>
        <dbReference type="ARBA" id="ARBA00001947"/>
    </source>
</evidence>
<dbReference type="SUPFAM" id="SSF46946">
    <property type="entry name" value="S13-like H2TH domain"/>
    <property type="match status" value="1"/>
</dbReference>
<reference evidence="19 20" key="1">
    <citation type="journal article" date="2016" name="Nat. Commun.">
        <title>Thousands of microbial genomes shed light on interconnected biogeochemical processes in an aquifer system.</title>
        <authorList>
            <person name="Anantharaman K."/>
            <person name="Brown C.T."/>
            <person name="Hug L.A."/>
            <person name="Sharon I."/>
            <person name="Castelle C.J."/>
            <person name="Probst A.J."/>
            <person name="Thomas B.C."/>
            <person name="Singh A."/>
            <person name="Wilkins M.J."/>
            <person name="Karaoz U."/>
            <person name="Brodie E.L."/>
            <person name="Williams K.H."/>
            <person name="Hubbard S.S."/>
            <person name="Banfield J.F."/>
        </authorList>
    </citation>
    <scope>NUCLEOTIDE SEQUENCE [LARGE SCALE GENOMIC DNA]</scope>
</reference>
<comment type="caution">
    <text evidence="19">The sequence shown here is derived from an EMBL/GenBank/DDBJ whole genome shotgun (WGS) entry which is preliminary data.</text>
</comment>
<comment type="catalytic activity">
    <reaction evidence="15">
        <text>2'-deoxyribonucleotide-(2'-deoxyribose 5'-phosphate)-2'-deoxyribonucleotide-DNA = a 3'-end 2'-deoxyribonucleotide-(2,3-dehydro-2,3-deoxyribose 5'-phosphate)-DNA + a 5'-end 5'-phospho-2'-deoxyribonucleoside-DNA + H(+)</text>
        <dbReference type="Rhea" id="RHEA:66592"/>
        <dbReference type="Rhea" id="RHEA-COMP:13180"/>
        <dbReference type="Rhea" id="RHEA-COMP:16897"/>
        <dbReference type="Rhea" id="RHEA-COMP:17067"/>
        <dbReference type="ChEBI" id="CHEBI:15378"/>
        <dbReference type="ChEBI" id="CHEBI:136412"/>
        <dbReference type="ChEBI" id="CHEBI:157695"/>
        <dbReference type="ChEBI" id="CHEBI:167181"/>
        <dbReference type="EC" id="4.2.99.18"/>
    </reaction>
</comment>
<keyword evidence="8" id="KW-0378">Hydrolase</keyword>
<dbReference type="Proteomes" id="UP000177907">
    <property type="component" value="Unassembled WGS sequence"/>
</dbReference>
<dbReference type="FunFam" id="1.10.8.50:FF:000003">
    <property type="entry name" value="Formamidopyrimidine-DNA glycosylase"/>
    <property type="match status" value="1"/>
</dbReference>
<evidence type="ECO:0000256" key="16">
    <source>
        <dbReference type="PROSITE-ProRule" id="PRU00391"/>
    </source>
</evidence>
<dbReference type="STRING" id="1798704.A3J93_03510"/>
<dbReference type="SUPFAM" id="SSF81624">
    <property type="entry name" value="N-terminal domain of MutM-like DNA repair proteins"/>
    <property type="match status" value="1"/>
</dbReference>
<dbReference type="PANTHER" id="PTHR22993:SF9">
    <property type="entry name" value="FORMAMIDOPYRIMIDINE-DNA GLYCOSYLASE"/>
    <property type="match status" value="1"/>
</dbReference>
<dbReference type="GO" id="GO:0008270">
    <property type="term" value="F:zinc ion binding"/>
    <property type="evidence" value="ECO:0007669"/>
    <property type="project" value="UniProtKB-KW"/>
</dbReference>
<dbReference type="InterPro" id="IPR035937">
    <property type="entry name" value="FPG_N"/>
</dbReference>
<evidence type="ECO:0000256" key="1">
    <source>
        <dbReference type="ARBA" id="ARBA00001668"/>
    </source>
</evidence>
<protein>
    <submittedName>
        <fullName evidence="19">Uncharacterized protein</fullName>
    </submittedName>
</protein>
<evidence type="ECO:0000256" key="6">
    <source>
        <dbReference type="ARBA" id="ARBA00022763"/>
    </source>
</evidence>
<name>A0A1F6NUH1_9BACT</name>
<evidence type="ECO:0000256" key="5">
    <source>
        <dbReference type="ARBA" id="ARBA00022723"/>
    </source>
</evidence>
<evidence type="ECO:0000313" key="19">
    <source>
        <dbReference type="EMBL" id="OGH87565.1"/>
    </source>
</evidence>
<dbReference type="PROSITE" id="PS51066">
    <property type="entry name" value="ZF_FPG_2"/>
    <property type="match status" value="1"/>
</dbReference>
<evidence type="ECO:0000256" key="8">
    <source>
        <dbReference type="ARBA" id="ARBA00022801"/>
    </source>
</evidence>
<dbReference type="PROSITE" id="PS51068">
    <property type="entry name" value="FPG_CAT"/>
    <property type="match status" value="1"/>
</dbReference>
<evidence type="ECO:0000259" key="17">
    <source>
        <dbReference type="PROSITE" id="PS51066"/>
    </source>
</evidence>
<dbReference type="GO" id="GO:0140078">
    <property type="term" value="F:class I DNA-(apurinic or apyrimidinic site) endonuclease activity"/>
    <property type="evidence" value="ECO:0007669"/>
    <property type="project" value="UniProtKB-EC"/>
</dbReference>
<comment type="cofactor">
    <cofactor evidence="2">
        <name>Zn(2+)</name>
        <dbReference type="ChEBI" id="CHEBI:29105"/>
    </cofactor>
</comment>
<sequence>MPELPEVETVRRDLEKVLVGKKITAVEILDKKIVGGKPAVFVSAVNGKKIVGVERRGKLLAFKLSSGEYLLAHLKMTGQLICVSLSLRAKRGNLIAGGHQVGKNDLTVPNKFTRVIFAFSPPARGGARGGGSVGGTLYFNDLRRFGYLKVVSAEEKETIFKNNFGIEPLTPDFKLSAFTKIFRNRKTNLKAILMNQKLISGLGNIYVDEACFNAGLLPWRSAKSLKPPEIKKLFSCIQKVIAVAIKNRGTTFKDFRDGAGGRGAHYNFLNVYGRKGEKCRKCKNFIKKTKHAGRGTHFCPKCQR</sequence>
<gene>
    <name evidence="19" type="ORF">A3J93_03510</name>
</gene>
<keyword evidence="6" id="KW-0227">DNA damage</keyword>
<feature type="domain" description="FPG-type" evidence="17">
    <location>
        <begin position="270"/>
        <end position="304"/>
    </location>
</feature>
<dbReference type="InterPro" id="IPR015887">
    <property type="entry name" value="DNA_glyclase_Znf_dom_DNA_BS"/>
</dbReference>
<evidence type="ECO:0000256" key="11">
    <source>
        <dbReference type="ARBA" id="ARBA00023204"/>
    </source>
</evidence>
<dbReference type="InterPro" id="IPR020629">
    <property type="entry name" value="FPG_Glyclase"/>
</dbReference>
<dbReference type="SUPFAM" id="SSF57716">
    <property type="entry name" value="Glucocorticoid receptor-like (DNA-binding domain)"/>
    <property type="match status" value="1"/>
</dbReference>
<dbReference type="Gene3D" id="1.10.8.50">
    <property type="match status" value="1"/>
</dbReference>
<dbReference type="GO" id="GO:0003684">
    <property type="term" value="F:damaged DNA binding"/>
    <property type="evidence" value="ECO:0007669"/>
    <property type="project" value="InterPro"/>
</dbReference>
<evidence type="ECO:0000256" key="3">
    <source>
        <dbReference type="ARBA" id="ARBA00009409"/>
    </source>
</evidence>
<keyword evidence="12" id="KW-0456">Lyase</keyword>
<dbReference type="InterPro" id="IPR012319">
    <property type="entry name" value="FPG_cat"/>
</dbReference>
<dbReference type="InterPro" id="IPR015886">
    <property type="entry name" value="H2TH_FPG"/>
</dbReference>
<keyword evidence="11" id="KW-0234">DNA repair</keyword>
<evidence type="ECO:0000256" key="14">
    <source>
        <dbReference type="ARBA" id="ARBA00023295"/>
    </source>
</evidence>
<dbReference type="EMBL" id="MFQZ01000010">
    <property type="protein sequence ID" value="OGH87565.1"/>
    <property type="molecule type" value="Genomic_DNA"/>
</dbReference>
<feature type="domain" description="Formamidopyrimidine-DNA glycosylase catalytic" evidence="18">
    <location>
        <begin position="2"/>
        <end position="146"/>
    </location>
</feature>
<dbReference type="InterPro" id="IPR010979">
    <property type="entry name" value="Ribosomal_uS13-like_H2TH"/>
</dbReference>
<dbReference type="InterPro" id="IPR000214">
    <property type="entry name" value="Znf_DNA_glyclase/AP_lyase"/>
</dbReference>
<keyword evidence="13" id="KW-0511">Multifunctional enzyme</keyword>
<dbReference type="PROSITE" id="PS01242">
    <property type="entry name" value="ZF_FPG_1"/>
    <property type="match status" value="1"/>
</dbReference>
<keyword evidence="7 16" id="KW-0863">Zinc-finger</keyword>
<dbReference type="NCBIfam" id="NF002211">
    <property type="entry name" value="PRK01103.1"/>
    <property type="match status" value="1"/>
</dbReference>
<comment type="catalytic activity">
    <reaction evidence="1">
        <text>Hydrolysis of DNA containing ring-opened 7-methylguanine residues, releasing 2,6-diamino-4-hydroxy-5-(N-methyl)formamidopyrimidine.</text>
        <dbReference type="EC" id="3.2.2.23"/>
    </reaction>
</comment>
<comment type="subunit">
    <text evidence="4">Monomer.</text>
</comment>
<evidence type="ECO:0000256" key="7">
    <source>
        <dbReference type="ARBA" id="ARBA00022771"/>
    </source>
</evidence>
<evidence type="ECO:0000313" key="20">
    <source>
        <dbReference type="Proteomes" id="UP000177907"/>
    </source>
</evidence>
<evidence type="ECO:0000256" key="4">
    <source>
        <dbReference type="ARBA" id="ARBA00011245"/>
    </source>
</evidence>
<dbReference type="Pfam" id="PF06831">
    <property type="entry name" value="H2TH"/>
    <property type="match status" value="1"/>
</dbReference>
<evidence type="ECO:0000256" key="10">
    <source>
        <dbReference type="ARBA" id="ARBA00023125"/>
    </source>
</evidence>
<evidence type="ECO:0000256" key="9">
    <source>
        <dbReference type="ARBA" id="ARBA00022833"/>
    </source>
</evidence>
<dbReference type="Pfam" id="PF06827">
    <property type="entry name" value="zf-FPG_IleRS"/>
    <property type="match status" value="1"/>
</dbReference>
<evidence type="ECO:0000256" key="15">
    <source>
        <dbReference type="ARBA" id="ARBA00044632"/>
    </source>
</evidence>
<keyword evidence="14" id="KW-0326">Glycosidase</keyword>
<dbReference type="AlphaFoldDB" id="A0A1F6NUH1"/>
<evidence type="ECO:0000256" key="13">
    <source>
        <dbReference type="ARBA" id="ARBA00023268"/>
    </source>
</evidence>
<evidence type="ECO:0000256" key="12">
    <source>
        <dbReference type="ARBA" id="ARBA00023239"/>
    </source>
</evidence>
<comment type="similarity">
    <text evidence="3">Belongs to the FPG family.</text>
</comment>
<dbReference type="CDD" id="cd08966">
    <property type="entry name" value="EcFpg-like_N"/>
    <property type="match status" value="1"/>
</dbReference>
<dbReference type="SMART" id="SM00898">
    <property type="entry name" value="Fapy_DNA_glyco"/>
    <property type="match status" value="1"/>
</dbReference>